<keyword evidence="3 5" id="KW-0328">Glycosyltransferase</keyword>
<dbReference type="GO" id="GO:0034213">
    <property type="term" value="P:quinolinate catabolic process"/>
    <property type="evidence" value="ECO:0007669"/>
    <property type="project" value="TreeGrafter"/>
</dbReference>
<gene>
    <name evidence="8" type="ORF">M998_2559</name>
</gene>
<reference evidence="8 9" key="1">
    <citation type="submission" date="2016-04" db="EMBL/GenBank/DDBJ databases">
        <title>ATOL: Assembling a taxonomically balanced genome-scale reconstruction of the evolutionary history of the Enterobacteriaceae.</title>
        <authorList>
            <person name="Plunkett G.III."/>
            <person name="Neeno-Eckwall E.C."/>
            <person name="Glasner J.D."/>
            <person name="Perna N.T."/>
        </authorList>
    </citation>
    <scope>NUCLEOTIDE SEQUENCE [LARGE SCALE GENOMIC DNA]</scope>
    <source>
        <strain evidence="8 9">ATCC 35613</strain>
    </source>
</reference>
<evidence type="ECO:0000256" key="5">
    <source>
        <dbReference type="PIRNR" id="PIRNR006250"/>
    </source>
</evidence>
<comment type="similarity">
    <text evidence="1 5">Belongs to the NadC/ModD family.</text>
</comment>
<dbReference type="Pfam" id="PF01729">
    <property type="entry name" value="QRPTase_C"/>
    <property type="match status" value="1"/>
</dbReference>
<evidence type="ECO:0000259" key="6">
    <source>
        <dbReference type="Pfam" id="PF01729"/>
    </source>
</evidence>
<feature type="domain" description="Quinolinate phosphoribosyl transferase N-terminal" evidence="7">
    <location>
        <begin position="21"/>
        <end position="104"/>
    </location>
</feature>
<dbReference type="SUPFAM" id="SSF51690">
    <property type="entry name" value="Nicotinate/Quinolinate PRTase C-terminal domain-like"/>
    <property type="match status" value="1"/>
</dbReference>
<evidence type="ECO:0000256" key="3">
    <source>
        <dbReference type="ARBA" id="ARBA00022676"/>
    </source>
</evidence>
<dbReference type="Gene3D" id="3.20.20.70">
    <property type="entry name" value="Aldolase class I"/>
    <property type="match status" value="1"/>
</dbReference>
<dbReference type="InterPro" id="IPR002638">
    <property type="entry name" value="Quinolinate_PRibosylTrfase_C"/>
</dbReference>
<dbReference type="InterPro" id="IPR027277">
    <property type="entry name" value="NadC/ModD"/>
</dbReference>
<dbReference type="InterPro" id="IPR036068">
    <property type="entry name" value="Nicotinate_pribotase-like_C"/>
</dbReference>
<organism evidence="8 9">
    <name type="scientific">Providencia heimbachae ATCC 35613</name>
    <dbReference type="NCBI Taxonomy" id="1354272"/>
    <lineage>
        <taxon>Bacteria</taxon>
        <taxon>Pseudomonadati</taxon>
        <taxon>Pseudomonadota</taxon>
        <taxon>Gammaproteobacteria</taxon>
        <taxon>Enterobacterales</taxon>
        <taxon>Morganellaceae</taxon>
        <taxon>Providencia</taxon>
    </lineage>
</organism>
<dbReference type="InterPro" id="IPR013785">
    <property type="entry name" value="Aldolase_TIM"/>
</dbReference>
<dbReference type="GO" id="GO:0004514">
    <property type="term" value="F:nicotinate-nucleotide diphosphorylase (carboxylating) activity"/>
    <property type="evidence" value="ECO:0007669"/>
    <property type="project" value="InterPro"/>
</dbReference>
<dbReference type="InterPro" id="IPR022412">
    <property type="entry name" value="Quinolinate_PRibosylTrfase_N"/>
</dbReference>
<protein>
    <recommendedName>
        <fullName evidence="2">Putative pyrophosphorylase ModD</fullName>
    </recommendedName>
</protein>
<dbReference type="GO" id="GO:0005737">
    <property type="term" value="C:cytoplasm"/>
    <property type="evidence" value="ECO:0007669"/>
    <property type="project" value="TreeGrafter"/>
</dbReference>
<comment type="caution">
    <text evidence="8">The sequence shown here is derived from an EMBL/GenBank/DDBJ whole genome shotgun (WGS) entry which is preliminary data.</text>
</comment>
<dbReference type="PIRSF" id="PIRSF006250">
    <property type="entry name" value="NadC_ModD"/>
    <property type="match status" value="1"/>
</dbReference>
<dbReference type="Gene3D" id="3.90.1170.20">
    <property type="entry name" value="Quinolinate phosphoribosyl transferase, N-terminal domain"/>
    <property type="match status" value="1"/>
</dbReference>
<feature type="domain" description="Quinolinate phosphoribosyl transferase C-terminal" evidence="6">
    <location>
        <begin position="108"/>
        <end position="276"/>
    </location>
</feature>
<dbReference type="SUPFAM" id="SSF54675">
    <property type="entry name" value="Nicotinate/Quinolinate PRTase N-terminal domain-like"/>
    <property type="match status" value="1"/>
</dbReference>
<proteinExistence type="inferred from homology"/>
<dbReference type="AlphaFoldDB" id="A0A1B7JR68"/>
<dbReference type="CDD" id="cd01573">
    <property type="entry name" value="modD_like"/>
    <property type="match status" value="1"/>
</dbReference>
<keyword evidence="4 5" id="KW-0808">Transferase</keyword>
<dbReference type="OrthoDB" id="8216773at2"/>
<dbReference type="InterPro" id="IPR006242">
    <property type="entry name" value="ModD"/>
</dbReference>
<name>A0A1B7JR68_9GAMM</name>
<dbReference type="Pfam" id="PF02749">
    <property type="entry name" value="QRPTase_N"/>
    <property type="match status" value="1"/>
</dbReference>
<evidence type="ECO:0000313" key="9">
    <source>
        <dbReference type="Proteomes" id="UP000078224"/>
    </source>
</evidence>
<evidence type="ECO:0000259" key="7">
    <source>
        <dbReference type="Pfam" id="PF02749"/>
    </source>
</evidence>
<evidence type="ECO:0000313" key="8">
    <source>
        <dbReference type="EMBL" id="OAT50397.1"/>
    </source>
</evidence>
<accession>A0A1B7JR68</accession>
<dbReference type="FunFam" id="3.20.20.70:FF:000030">
    <property type="entry name" value="Nicotinate-nucleotide pyrophosphorylase, carboxylating"/>
    <property type="match status" value="1"/>
</dbReference>
<dbReference type="Proteomes" id="UP000078224">
    <property type="component" value="Unassembled WGS sequence"/>
</dbReference>
<evidence type="ECO:0000256" key="4">
    <source>
        <dbReference type="ARBA" id="ARBA00022679"/>
    </source>
</evidence>
<dbReference type="PANTHER" id="PTHR32179:SF4">
    <property type="entry name" value="PYROPHOSPHORYLASE MODD-RELATED"/>
    <property type="match status" value="1"/>
</dbReference>
<dbReference type="GO" id="GO:0009435">
    <property type="term" value="P:NAD+ biosynthetic process"/>
    <property type="evidence" value="ECO:0007669"/>
    <property type="project" value="InterPro"/>
</dbReference>
<evidence type="ECO:0000256" key="2">
    <source>
        <dbReference type="ARBA" id="ARBA00019205"/>
    </source>
</evidence>
<dbReference type="PANTHER" id="PTHR32179">
    <property type="entry name" value="NICOTINATE-NUCLEOTIDE PYROPHOSPHORYLASE [CARBOXYLATING]"/>
    <property type="match status" value="1"/>
</dbReference>
<evidence type="ECO:0000256" key="1">
    <source>
        <dbReference type="ARBA" id="ARBA00009400"/>
    </source>
</evidence>
<sequence>MIYLSDSLIDELLLDDIRYGDLTTRSLGLQAQHGIMTFTSKQGGCVSGIAIAERMLTKLGIHCQCFYRDGEIVEPQSCLIQASGTVEALHQGWKAVQNVLEWCSGVSHYTYQMVSILRQYQPEGQLACTRKTIPGTKLLALTAIIAGGAIIHRAGSAESILLFTNHRNCLDVPNDWYAHVQTLRHAAPEKCIIVEADNYEQGILAIEAEADIIQLDKLPPQQVQQLQQRIQQQQKSCRLSIAGGINLNTITEYAQTGVSLLVTSAPYYATPRDIKVQISKQQ</sequence>
<dbReference type="RefSeq" id="WP_068909191.1">
    <property type="nucleotide sequence ID" value="NZ_LXEW01000037.1"/>
</dbReference>
<keyword evidence="9" id="KW-1185">Reference proteome</keyword>
<dbReference type="PATRIC" id="fig|1354272.4.peg.2605"/>
<dbReference type="EMBL" id="LXEW01000037">
    <property type="protein sequence ID" value="OAT50397.1"/>
    <property type="molecule type" value="Genomic_DNA"/>
</dbReference>
<dbReference type="NCBIfam" id="TIGR01334">
    <property type="entry name" value="modD"/>
    <property type="match status" value="1"/>
</dbReference>
<dbReference type="InterPro" id="IPR037128">
    <property type="entry name" value="Quinolinate_PRibosylTase_N_sf"/>
</dbReference>